<sequence>MGFSSFAYLLHSTPSIQEGHCSLLPALGEWLPPWGLARSDVWLTTGTEDCTLHVWFSRWLDIVFRPCFSKFFDLDLGHGCCSYPRFVPVLKGFLLQESGLTQAHRLGCQILRHLANSVSKSRSLPYGSSLIPKGLVAPSQRSTCLRLTLRPPLLAALDLLV</sequence>
<dbReference type="Proteomes" id="UP001367508">
    <property type="component" value="Unassembled WGS sequence"/>
</dbReference>
<gene>
    <name evidence="1" type="ORF">VNO77_03275</name>
</gene>
<dbReference type="EMBL" id="JAYMYQ010000001">
    <property type="protein sequence ID" value="KAK7361227.1"/>
    <property type="molecule type" value="Genomic_DNA"/>
</dbReference>
<reference evidence="1 2" key="1">
    <citation type="submission" date="2024-01" db="EMBL/GenBank/DDBJ databases">
        <title>The genomes of 5 underutilized Papilionoideae crops provide insights into root nodulation and disease resistanc.</title>
        <authorList>
            <person name="Jiang F."/>
        </authorList>
    </citation>
    <scope>NUCLEOTIDE SEQUENCE [LARGE SCALE GENOMIC DNA]</scope>
    <source>
        <strain evidence="1">LVBAO_FW01</strain>
        <tissue evidence="1">Leaves</tissue>
    </source>
</reference>
<protein>
    <submittedName>
        <fullName evidence="1">Uncharacterized protein</fullName>
    </submittedName>
</protein>
<proteinExistence type="predicted"/>
<organism evidence="1 2">
    <name type="scientific">Canavalia gladiata</name>
    <name type="common">Sword bean</name>
    <name type="synonym">Dolichos gladiatus</name>
    <dbReference type="NCBI Taxonomy" id="3824"/>
    <lineage>
        <taxon>Eukaryota</taxon>
        <taxon>Viridiplantae</taxon>
        <taxon>Streptophyta</taxon>
        <taxon>Embryophyta</taxon>
        <taxon>Tracheophyta</taxon>
        <taxon>Spermatophyta</taxon>
        <taxon>Magnoliopsida</taxon>
        <taxon>eudicotyledons</taxon>
        <taxon>Gunneridae</taxon>
        <taxon>Pentapetalae</taxon>
        <taxon>rosids</taxon>
        <taxon>fabids</taxon>
        <taxon>Fabales</taxon>
        <taxon>Fabaceae</taxon>
        <taxon>Papilionoideae</taxon>
        <taxon>50 kb inversion clade</taxon>
        <taxon>NPAAA clade</taxon>
        <taxon>indigoferoid/millettioid clade</taxon>
        <taxon>Phaseoleae</taxon>
        <taxon>Canavalia</taxon>
    </lineage>
</organism>
<dbReference type="AlphaFoldDB" id="A0AAN9MV30"/>
<evidence type="ECO:0000313" key="1">
    <source>
        <dbReference type="EMBL" id="KAK7361227.1"/>
    </source>
</evidence>
<comment type="caution">
    <text evidence="1">The sequence shown here is derived from an EMBL/GenBank/DDBJ whole genome shotgun (WGS) entry which is preliminary data.</text>
</comment>
<keyword evidence="2" id="KW-1185">Reference proteome</keyword>
<name>A0AAN9MV30_CANGL</name>
<accession>A0AAN9MV30</accession>
<evidence type="ECO:0000313" key="2">
    <source>
        <dbReference type="Proteomes" id="UP001367508"/>
    </source>
</evidence>